<keyword evidence="2" id="KW-1185">Reference proteome</keyword>
<comment type="caution">
    <text evidence="1">The sequence shown here is derived from an EMBL/GenBank/DDBJ whole genome shotgun (WGS) entry which is preliminary data.</text>
</comment>
<accession>A0AAV5ABG4</accession>
<dbReference type="EMBL" id="BPWL01000004">
    <property type="protein sequence ID" value="GJJ09816.1"/>
    <property type="molecule type" value="Genomic_DNA"/>
</dbReference>
<gene>
    <name evidence="1" type="ORF">Clacol_004040</name>
</gene>
<proteinExistence type="predicted"/>
<organism evidence="1 2">
    <name type="scientific">Clathrus columnatus</name>
    <dbReference type="NCBI Taxonomy" id="1419009"/>
    <lineage>
        <taxon>Eukaryota</taxon>
        <taxon>Fungi</taxon>
        <taxon>Dikarya</taxon>
        <taxon>Basidiomycota</taxon>
        <taxon>Agaricomycotina</taxon>
        <taxon>Agaricomycetes</taxon>
        <taxon>Phallomycetidae</taxon>
        <taxon>Phallales</taxon>
        <taxon>Clathraceae</taxon>
        <taxon>Clathrus</taxon>
    </lineage>
</organism>
<evidence type="ECO:0000313" key="2">
    <source>
        <dbReference type="Proteomes" id="UP001050691"/>
    </source>
</evidence>
<sequence length="160" mass="17617">MSSIPEFAAGIYRILNLATNEYVLRGNLNEPLRTGPLGGNTATKAVSTKVFRVTQVGDNAQLFSEVAGLKPVPSASAQSTIFGSFTNNQFQPDLREVIWGRFDAQWVFRATGPGQLNFGRIPEQLNTFWADVQHTVYLQPIGPFSNWRLVSANEAEAEAK</sequence>
<name>A0AAV5ABG4_9AGAM</name>
<reference evidence="1" key="1">
    <citation type="submission" date="2021-10" db="EMBL/GenBank/DDBJ databases">
        <title>De novo Genome Assembly of Clathrus columnatus (Basidiomycota, Fungi) Using Illumina and Nanopore Sequence Data.</title>
        <authorList>
            <person name="Ogiso-Tanaka E."/>
            <person name="Itagaki H."/>
            <person name="Hosoya T."/>
            <person name="Hosaka K."/>
        </authorList>
    </citation>
    <scope>NUCLEOTIDE SEQUENCE</scope>
    <source>
        <strain evidence="1">MO-923</strain>
    </source>
</reference>
<dbReference type="AlphaFoldDB" id="A0AAV5ABG4"/>
<dbReference type="Proteomes" id="UP001050691">
    <property type="component" value="Unassembled WGS sequence"/>
</dbReference>
<protein>
    <submittedName>
        <fullName evidence="1">Uncharacterized protein</fullName>
    </submittedName>
</protein>
<evidence type="ECO:0000313" key="1">
    <source>
        <dbReference type="EMBL" id="GJJ09816.1"/>
    </source>
</evidence>